<comment type="caution">
    <text evidence="1">The sequence shown here is derived from an EMBL/GenBank/DDBJ whole genome shotgun (WGS) entry which is preliminary data.</text>
</comment>
<dbReference type="Gene3D" id="3.40.390.10">
    <property type="entry name" value="Collagenase (Catalytic Domain)"/>
    <property type="match status" value="1"/>
</dbReference>
<name>A0ABM8UVX1_9BACT</name>
<dbReference type="Proteomes" id="UP000679725">
    <property type="component" value="Unassembled WGS sequence"/>
</dbReference>
<reference evidence="1 2" key="1">
    <citation type="submission" date="2021-04" db="EMBL/GenBank/DDBJ databases">
        <authorList>
            <person name="Rodrigo-Torres L."/>
            <person name="Arahal R. D."/>
            <person name="Lucena T."/>
        </authorList>
    </citation>
    <scope>NUCLEOTIDE SEQUENCE [LARGE SCALE GENOMIC DNA]</scope>
    <source>
        <strain evidence="1 2">CECT 9623</strain>
    </source>
</reference>
<accession>A0ABM8UVX1</accession>
<evidence type="ECO:0000313" key="2">
    <source>
        <dbReference type="Proteomes" id="UP000679725"/>
    </source>
</evidence>
<organism evidence="1 2">
    <name type="scientific">Dyadobacter linearis</name>
    <dbReference type="NCBI Taxonomy" id="2823330"/>
    <lineage>
        <taxon>Bacteria</taxon>
        <taxon>Pseudomonadati</taxon>
        <taxon>Bacteroidota</taxon>
        <taxon>Cytophagia</taxon>
        <taxon>Cytophagales</taxon>
        <taxon>Spirosomataceae</taxon>
        <taxon>Dyadobacter</taxon>
    </lineage>
</organism>
<keyword evidence="2" id="KW-1185">Reference proteome</keyword>
<evidence type="ECO:0000313" key="1">
    <source>
        <dbReference type="EMBL" id="CAG5072963.1"/>
    </source>
</evidence>
<proteinExistence type="predicted"/>
<dbReference type="RefSeq" id="WP_215235766.1">
    <property type="nucleotide sequence ID" value="NZ_CAJRAU010000007.1"/>
</dbReference>
<gene>
    <name evidence="1" type="ORF">DYBT9623_04496</name>
</gene>
<dbReference type="InterPro" id="IPR024079">
    <property type="entry name" value="MetalloPept_cat_dom_sf"/>
</dbReference>
<dbReference type="EMBL" id="CAJRAU010000007">
    <property type="protein sequence ID" value="CAG5072963.1"/>
    <property type="molecule type" value="Genomic_DNA"/>
</dbReference>
<protein>
    <submittedName>
        <fullName evidence="1">Uncharacterized protein</fullName>
    </submittedName>
</protein>
<sequence>MNSILRYKNILSVLVLSLCISGCESELEQSMNEYYPVRGVKEMTIGKPAKTDYFIGMEDISIPLTASAFDAAGEQLDVPEKLIYFTQGDKIIEESEFTIAAEGTYQIVAHLGEIRSDTLTIRALDPSKLSLHLSIDQAQQEIFVADGKAALDFKIALFHHGVEVPLSSEFVLYCNNEVLTSESFSTRKAGQYKFKATGGNLTSNEITAEALSPVKKLRLSKQSTDARFFGYNISETGFVLEGLNAANEPVPLSEDIRLFKGTNEIDAGAKFKTSELGKVTFQAKGYKIESNSLDIEVMSPVKTLKLSYTQYGNTFWADGFSEVSFSVEALDFDGKPITPTADVKLYQGTDIIDYSKRFTTRKTGDLTFQVKGFNAESNIVTITATAPNTFDIVRIPVIFHEVNTENLTQAKVNELLEGVTKAFRNQWNPTGGPKDPNSSDLFIEVYAAERDPEGNILPIKGLHRVKSAK</sequence>